<evidence type="ECO:0000313" key="4">
    <source>
        <dbReference type="Proteomes" id="UP000321129"/>
    </source>
</evidence>
<reference evidence="3 4" key="1">
    <citation type="submission" date="2019-08" db="EMBL/GenBank/DDBJ databases">
        <title>Sphingorhabdus soil sp. nov., isolated from arctic soil.</title>
        <authorList>
            <person name="Liu Y."/>
        </authorList>
    </citation>
    <scope>NUCLEOTIDE SEQUENCE [LARGE SCALE GENOMIC DNA]</scope>
    <source>
        <strain evidence="3 4">D-2Q-5-6</strain>
    </source>
</reference>
<feature type="transmembrane region" description="Helical" evidence="1">
    <location>
        <begin position="102"/>
        <end position="122"/>
    </location>
</feature>
<evidence type="ECO:0000256" key="1">
    <source>
        <dbReference type="SAM" id="Phobius"/>
    </source>
</evidence>
<dbReference type="RefSeq" id="WP_147122607.1">
    <property type="nucleotide sequence ID" value="NZ_VOPY01000002.1"/>
</dbReference>
<keyword evidence="4" id="KW-1185">Reference proteome</keyword>
<dbReference type="EMBL" id="VOPY01000002">
    <property type="protein sequence ID" value="TXC68654.1"/>
    <property type="molecule type" value="Genomic_DNA"/>
</dbReference>
<accession>A0A5C6U783</accession>
<dbReference type="PANTHER" id="PTHR30273:SF2">
    <property type="entry name" value="PROTEIN FECR"/>
    <property type="match status" value="1"/>
</dbReference>
<dbReference type="Gene3D" id="2.60.120.1440">
    <property type="match status" value="1"/>
</dbReference>
<evidence type="ECO:0000313" key="3">
    <source>
        <dbReference type="EMBL" id="TXC68654.1"/>
    </source>
</evidence>
<dbReference type="PIRSF" id="PIRSF018266">
    <property type="entry name" value="FecR"/>
    <property type="match status" value="1"/>
</dbReference>
<feature type="domain" description="FecR protein" evidence="2">
    <location>
        <begin position="129"/>
        <end position="218"/>
    </location>
</feature>
<dbReference type="OrthoDB" id="9771237at2"/>
<dbReference type="InterPro" id="IPR006860">
    <property type="entry name" value="FecR"/>
</dbReference>
<dbReference type="Proteomes" id="UP000321129">
    <property type="component" value="Unassembled WGS sequence"/>
</dbReference>
<protein>
    <recommendedName>
        <fullName evidence="2">FecR protein domain-containing protein</fullName>
    </recommendedName>
</protein>
<dbReference type="PANTHER" id="PTHR30273">
    <property type="entry name" value="PERIPLASMIC SIGNAL SENSOR AND SIGMA FACTOR ACTIVATOR FECR-RELATED"/>
    <property type="match status" value="1"/>
</dbReference>
<sequence length="337" mass="36049">MTQKRTADHDPADDAIAAALDWQARLERPDADWDAFTAWLESDAEHGAAMAAIDMIDAALDLHREALRDLAEDGDVDADISAATDDVHHVGARRLAGRRWHWPALAAALAFAFLLPFATSWMSPGTVETYRADGGQPVEIAFERGSTILLARRSALSLNRKAQTIELASGSAFFDVRHKPDRTLQVSAGDWEVSDIGTQFSLTSGPAGLVVAVGEGKVSVRRKSDDRAAAIEVAAGKRLVVLANSNRATLSTIAPDAVAAWREGRLTYDAMPIEMVAQDISRYLGKPVAIDPALAGRTFSGTLVGDNGEQLIAGLEAIMAIDSRDEGGRVVLGTSRR</sequence>
<keyword evidence="1" id="KW-0812">Transmembrane</keyword>
<name>A0A5C6U783_9SPHN</name>
<keyword evidence="1" id="KW-1133">Transmembrane helix</keyword>
<gene>
    <name evidence="3" type="ORF">FSZ31_06610</name>
</gene>
<dbReference type="Pfam" id="PF04773">
    <property type="entry name" value="FecR"/>
    <property type="match status" value="1"/>
</dbReference>
<evidence type="ECO:0000259" key="2">
    <source>
        <dbReference type="Pfam" id="PF04773"/>
    </source>
</evidence>
<proteinExistence type="predicted"/>
<dbReference type="Gene3D" id="3.55.50.30">
    <property type="match status" value="1"/>
</dbReference>
<keyword evidence="1" id="KW-0472">Membrane</keyword>
<dbReference type="GO" id="GO:0016989">
    <property type="term" value="F:sigma factor antagonist activity"/>
    <property type="evidence" value="ECO:0007669"/>
    <property type="project" value="TreeGrafter"/>
</dbReference>
<organism evidence="3 4">
    <name type="scientific">Flavisphingopyxis soli</name>
    <dbReference type="NCBI Taxonomy" id="2601267"/>
    <lineage>
        <taxon>Bacteria</taxon>
        <taxon>Pseudomonadati</taxon>
        <taxon>Pseudomonadota</taxon>
        <taxon>Alphaproteobacteria</taxon>
        <taxon>Sphingomonadales</taxon>
        <taxon>Sphingopyxidaceae</taxon>
        <taxon>Flavisphingopyxis</taxon>
    </lineage>
</organism>
<comment type="caution">
    <text evidence="3">The sequence shown here is derived from an EMBL/GenBank/DDBJ whole genome shotgun (WGS) entry which is preliminary data.</text>
</comment>
<dbReference type="AlphaFoldDB" id="A0A5C6U783"/>
<dbReference type="InterPro" id="IPR012373">
    <property type="entry name" value="Ferrdict_sens_TM"/>
</dbReference>